<organism evidence="11 12">
    <name type="scientific">Helicobacter canis</name>
    <dbReference type="NCBI Taxonomy" id="29419"/>
    <lineage>
        <taxon>Bacteria</taxon>
        <taxon>Pseudomonadati</taxon>
        <taxon>Campylobacterota</taxon>
        <taxon>Epsilonproteobacteria</taxon>
        <taxon>Campylobacterales</taxon>
        <taxon>Helicobacteraceae</taxon>
        <taxon>Helicobacter</taxon>
    </lineage>
</organism>
<evidence type="ECO:0000256" key="1">
    <source>
        <dbReference type="ARBA" id="ARBA00004713"/>
    </source>
</evidence>
<evidence type="ECO:0000256" key="2">
    <source>
        <dbReference type="ARBA" id="ARBA00012621"/>
    </source>
</evidence>
<dbReference type="OrthoDB" id="9789797at2"/>
<gene>
    <name evidence="11" type="primary">kdtA</name>
    <name evidence="11" type="ORF">NCTC12410_00944</name>
</gene>
<evidence type="ECO:0000313" key="11">
    <source>
        <dbReference type="EMBL" id="STO97122.1"/>
    </source>
</evidence>
<evidence type="ECO:0000256" key="5">
    <source>
        <dbReference type="ARBA" id="ARBA00031445"/>
    </source>
</evidence>
<dbReference type="InterPro" id="IPR007507">
    <property type="entry name" value="Glycos_transf_N"/>
</dbReference>
<dbReference type="PANTHER" id="PTHR42755">
    <property type="entry name" value="3-DEOXY-MANNO-OCTULOSONATE CYTIDYLYLTRANSFERASE"/>
    <property type="match status" value="1"/>
</dbReference>
<dbReference type="GO" id="GO:0005886">
    <property type="term" value="C:plasma membrane"/>
    <property type="evidence" value="ECO:0007669"/>
    <property type="project" value="UniProtKB-SubCell"/>
</dbReference>
<accession>A0A377J3P4</accession>
<dbReference type="GO" id="GO:0009245">
    <property type="term" value="P:lipid A biosynthetic process"/>
    <property type="evidence" value="ECO:0007669"/>
    <property type="project" value="TreeGrafter"/>
</dbReference>
<keyword evidence="9" id="KW-0472">Membrane</keyword>
<comment type="catalytic activity">
    <reaction evidence="6 9">
        <text>lipid IVA (E. coli) + CMP-3-deoxy-beta-D-manno-octulosonate = alpha-Kdo-(2-&gt;6)-lipid IVA (E. coli) + CMP + H(+)</text>
        <dbReference type="Rhea" id="RHEA:28066"/>
        <dbReference type="ChEBI" id="CHEBI:15378"/>
        <dbReference type="ChEBI" id="CHEBI:58603"/>
        <dbReference type="ChEBI" id="CHEBI:60364"/>
        <dbReference type="ChEBI" id="CHEBI:60377"/>
        <dbReference type="ChEBI" id="CHEBI:85987"/>
        <dbReference type="EC" id="2.4.99.12"/>
    </reaction>
</comment>
<dbReference type="UniPathway" id="UPA00958"/>
<name>A0A377J3P4_9HELI</name>
<evidence type="ECO:0000313" key="12">
    <source>
        <dbReference type="Proteomes" id="UP000254841"/>
    </source>
</evidence>
<dbReference type="GO" id="GO:0043842">
    <property type="term" value="F:Kdo transferase activity"/>
    <property type="evidence" value="ECO:0007669"/>
    <property type="project" value="UniProtKB-EC"/>
</dbReference>
<evidence type="ECO:0000256" key="8">
    <source>
        <dbReference type="PIRSR" id="PIRSR639901-2"/>
    </source>
</evidence>
<evidence type="ECO:0000256" key="3">
    <source>
        <dbReference type="ARBA" id="ARBA00019077"/>
    </source>
</evidence>
<dbReference type="Pfam" id="PF04413">
    <property type="entry name" value="Glycos_transf_N"/>
    <property type="match status" value="1"/>
</dbReference>
<feature type="site" description="Transition state stabilizer" evidence="8">
    <location>
        <position position="214"/>
    </location>
</feature>
<evidence type="ECO:0000259" key="10">
    <source>
        <dbReference type="Pfam" id="PF04413"/>
    </source>
</evidence>
<dbReference type="Gene3D" id="3.40.50.11720">
    <property type="entry name" value="3-Deoxy-D-manno-octulosonic-acid transferase, N-terminal domain"/>
    <property type="match status" value="1"/>
</dbReference>
<dbReference type="InterPro" id="IPR038107">
    <property type="entry name" value="Glycos_transf_N_sf"/>
</dbReference>
<evidence type="ECO:0000256" key="7">
    <source>
        <dbReference type="PIRSR" id="PIRSR639901-1"/>
    </source>
</evidence>
<reference evidence="11 12" key="1">
    <citation type="submission" date="2018-06" db="EMBL/GenBank/DDBJ databases">
        <authorList>
            <consortium name="Pathogen Informatics"/>
            <person name="Doyle S."/>
        </authorList>
    </citation>
    <scope>NUCLEOTIDE SEQUENCE [LARGE SCALE GENOMIC DNA]</scope>
    <source>
        <strain evidence="11 12">NCTC12410</strain>
    </source>
</reference>
<comment type="similarity">
    <text evidence="9">Belongs to the glycosyltransferase group 1 family.</text>
</comment>
<feature type="site" description="Transition state stabilizer" evidence="8">
    <location>
        <position position="138"/>
    </location>
</feature>
<evidence type="ECO:0000256" key="6">
    <source>
        <dbReference type="ARBA" id="ARBA00049183"/>
    </source>
</evidence>
<dbReference type="EMBL" id="UGHV01000001">
    <property type="protein sequence ID" value="STO97122.1"/>
    <property type="molecule type" value="Genomic_DNA"/>
</dbReference>
<dbReference type="Gene3D" id="3.40.50.2000">
    <property type="entry name" value="Glycogen Phosphorylase B"/>
    <property type="match status" value="2"/>
</dbReference>
<dbReference type="PANTHER" id="PTHR42755:SF1">
    <property type="entry name" value="3-DEOXY-D-MANNO-OCTULOSONIC ACID TRANSFERASE, MITOCHONDRIAL-RELATED"/>
    <property type="match status" value="1"/>
</dbReference>
<comment type="pathway">
    <text evidence="1 9">Bacterial outer membrane biogenesis; LPS core biosynthesis.</text>
</comment>
<comment type="subcellular location">
    <subcellularLocation>
        <location evidence="9">Cell membrane</location>
    </subcellularLocation>
</comment>
<keyword evidence="11" id="KW-0328">Glycosyltransferase</keyword>
<evidence type="ECO:0000256" key="4">
    <source>
        <dbReference type="ARBA" id="ARBA00022679"/>
    </source>
</evidence>
<keyword evidence="4 9" id="KW-0808">Transferase</keyword>
<sequence>MAIWLYRVLCGVAWILLALPLLYLSTKPKYRRSIPARFFPFVRIFAPRSSGFCKDFCPHIWLHACSFGEIKSLEPIIQALATPTRNILLTTTTQTGFDLAQSSYASKPTIRVEFLPFEIFLPFYARRLKQLQALVVTEAELWLELFHTARALGAQTLLINARVSTRSYPKYRHFRAFYRVLFSYIDRVFAQTQADSTRLAELGARNIHIFGNLKLLSPITTSKTYPKPKNRLVIVAASTHRGEEELVLQAFSALKKVDSRNNALLSSLRENPQGFSWQSTQTKTQNLESTFENNAEKSQKVDSSNGYPASAEFMDCHAANAARNDRKIAASKKVDSSTMDSSLLILAPRHPERFTQVATLLADYPLASARFTQGAQVLNDTSLDVILLDTLGELNNCYAIADIVILGGAFVPAGGHNPLEPAFFGTKLISGEAIFNQEALFACIDGYTLCKPSELESTLLAHHSLPHSSYKHAQAHLSTLIQAITTHKD</sequence>
<dbReference type="InterPro" id="IPR039901">
    <property type="entry name" value="Kdotransferase"/>
</dbReference>
<feature type="active site" description="Proton acceptor" evidence="7">
    <location>
        <position position="69"/>
    </location>
</feature>
<keyword evidence="9" id="KW-0448">Lipopolysaccharide biosynthesis</keyword>
<protein>
    <recommendedName>
        <fullName evidence="3 9">3-deoxy-D-manno-octulosonic acid transferase</fullName>
        <shortName evidence="9">Kdo transferase</shortName>
        <ecNumber evidence="2 9">2.4.99.12</ecNumber>
    </recommendedName>
    <alternativeName>
        <fullName evidence="5 9">Lipid IV(A) 3-deoxy-D-manno-octulosonic acid transferase</fullName>
    </alternativeName>
</protein>
<proteinExistence type="inferred from homology"/>
<feature type="domain" description="3-deoxy-D-manno-octulosonic-acid transferase N-terminal" evidence="10">
    <location>
        <begin position="58"/>
        <end position="215"/>
    </location>
</feature>
<dbReference type="EC" id="2.4.99.12" evidence="2 9"/>
<dbReference type="AlphaFoldDB" id="A0A377J3P4"/>
<dbReference type="Proteomes" id="UP000254841">
    <property type="component" value="Unassembled WGS sequence"/>
</dbReference>
<evidence type="ECO:0000256" key="9">
    <source>
        <dbReference type="RuleBase" id="RU365103"/>
    </source>
</evidence>
<keyword evidence="9" id="KW-1003">Cell membrane</keyword>
<comment type="function">
    <text evidence="9">Involved in lipopolysaccharide (LPS) biosynthesis. Catalyzes the transfer of 3-deoxy-D-manno-octulosonate (Kdo) residue(s) from CMP-Kdo to lipid IV(A), the tetraacyldisaccharide-1,4'-bisphosphate precursor of lipid A.</text>
</comment>
<dbReference type="GO" id="GO:0009244">
    <property type="term" value="P:lipopolysaccharide core region biosynthetic process"/>
    <property type="evidence" value="ECO:0007669"/>
    <property type="project" value="UniProtKB-UniRule"/>
</dbReference>
<dbReference type="RefSeq" id="WP_115011388.1">
    <property type="nucleotide sequence ID" value="NZ_UGHV01000001.1"/>
</dbReference>